<evidence type="ECO:0000313" key="3">
    <source>
        <dbReference type="Proteomes" id="UP001172159"/>
    </source>
</evidence>
<organism evidence="2 3">
    <name type="scientific">Apiosordaria backusii</name>
    <dbReference type="NCBI Taxonomy" id="314023"/>
    <lineage>
        <taxon>Eukaryota</taxon>
        <taxon>Fungi</taxon>
        <taxon>Dikarya</taxon>
        <taxon>Ascomycota</taxon>
        <taxon>Pezizomycotina</taxon>
        <taxon>Sordariomycetes</taxon>
        <taxon>Sordariomycetidae</taxon>
        <taxon>Sordariales</taxon>
        <taxon>Lasiosphaeriaceae</taxon>
        <taxon>Apiosordaria</taxon>
    </lineage>
</organism>
<feature type="compositionally biased region" description="Basic and acidic residues" evidence="1">
    <location>
        <begin position="66"/>
        <end position="77"/>
    </location>
</feature>
<protein>
    <submittedName>
        <fullName evidence="2">Uncharacterized protein</fullName>
    </submittedName>
</protein>
<proteinExistence type="predicted"/>
<comment type="caution">
    <text evidence="2">The sequence shown here is derived from an EMBL/GenBank/DDBJ whole genome shotgun (WGS) entry which is preliminary data.</text>
</comment>
<dbReference type="AlphaFoldDB" id="A0AA40BNT1"/>
<feature type="region of interest" description="Disordered" evidence="1">
    <location>
        <begin position="1"/>
        <end position="82"/>
    </location>
</feature>
<sequence length="257" mass="29417">MSHARPRLRDDRRRYSDASFSNGWSSNDDGTEISVEPTHPTDYSDDPMTFDHQYEYIDGDDTPTQEGRDAVYPDEQHTPYPNGGNMGDETMAEMAYHFMTGDRQADGYSGLRGSVEALPSTSPPQYVTQEPTTEFDQYRTINNSDEALRAGHHWGCGEDETNVANMTFQGQHTYGSGSHLLQHHDNASTGHHATVMVIQHNFPPRYPPRIDDNDLYGSERTMEVENTDWEMVDRYCVHDRWEQCPFCSSQRFASPRY</sequence>
<dbReference type="Proteomes" id="UP001172159">
    <property type="component" value="Unassembled WGS sequence"/>
</dbReference>
<reference evidence="2" key="1">
    <citation type="submission" date="2023-06" db="EMBL/GenBank/DDBJ databases">
        <title>Genome-scale phylogeny and comparative genomics of the fungal order Sordariales.</title>
        <authorList>
            <consortium name="Lawrence Berkeley National Laboratory"/>
            <person name="Hensen N."/>
            <person name="Bonometti L."/>
            <person name="Westerberg I."/>
            <person name="Brannstrom I.O."/>
            <person name="Guillou S."/>
            <person name="Cros-Aarteil S."/>
            <person name="Calhoun S."/>
            <person name="Haridas S."/>
            <person name="Kuo A."/>
            <person name="Mondo S."/>
            <person name="Pangilinan J."/>
            <person name="Riley R."/>
            <person name="Labutti K."/>
            <person name="Andreopoulos B."/>
            <person name="Lipzen A."/>
            <person name="Chen C."/>
            <person name="Yanf M."/>
            <person name="Daum C."/>
            <person name="Ng V."/>
            <person name="Clum A."/>
            <person name="Steindorff A."/>
            <person name="Ohm R."/>
            <person name="Martin F."/>
            <person name="Silar P."/>
            <person name="Natvig D."/>
            <person name="Lalanne C."/>
            <person name="Gautier V."/>
            <person name="Ament-Velasquez S.L."/>
            <person name="Kruys A."/>
            <person name="Hutchinson M.I."/>
            <person name="Powell A.J."/>
            <person name="Barry K."/>
            <person name="Miller A.N."/>
            <person name="Grigoriev I.V."/>
            <person name="Debuchy R."/>
            <person name="Gladieux P."/>
            <person name="Thoren M.H."/>
            <person name="Johannesson H."/>
        </authorList>
    </citation>
    <scope>NUCLEOTIDE SEQUENCE</scope>
    <source>
        <strain evidence="2">CBS 540.89</strain>
    </source>
</reference>
<name>A0AA40BNT1_9PEZI</name>
<gene>
    <name evidence="2" type="ORF">B0T21DRAFT_166127</name>
</gene>
<keyword evidence="3" id="KW-1185">Reference proteome</keyword>
<accession>A0AA40BNT1</accession>
<evidence type="ECO:0000313" key="2">
    <source>
        <dbReference type="EMBL" id="KAK0737503.1"/>
    </source>
</evidence>
<feature type="compositionally biased region" description="Basic and acidic residues" evidence="1">
    <location>
        <begin position="7"/>
        <end position="16"/>
    </location>
</feature>
<dbReference type="EMBL" id="JAUKTV010000005">
    <property type="protein sequence ID" value="KAK0737503.1"/>
    <property type="molecule type" value="Genomic_DNA"/>
</dbReference>
<evidence type="ECO:0000256" key="1">
    <source>
        <dbReference type="SAM" id="MobiDB-lite"/>
    </source>
</evidence>
<feature type="compositionally biased region" description="Polar residues" evidence="1">
    <location>
        <begin position="18"/>
        <end position="28"/>
    </location>
</feature>